<sequence>MDYAVLSPHIGSWALRDHHLGDSSLRGGAINWGNLGSRISSALSTTGRWLYNQGNRFVHSNTFNQFKQGVKDSGIIRNVGNLAGETVNALADIGRLRLQQDLEKLRRKALGEEGPPASQAELLSLIQALQAQLASGQSAAAAAESVPTVPTTRPIPSMVTEVHSSSTPAVPLPVQDAPATLEYRPPLKRRRKRTRDSSWRNRLDSLTGTGVHTSSRRMCY</sequence>
<evidence type="ECO:0000256" key="14">
    <source>
        <dbReference type="ARBA" id="ARBA00023200"/>
    </source>
</evidence>
<keyword evidence="10" id="KW-1177">Microtubular inwards viral transport</keyword>
<evidence type="ECO:0000256" key="6">
    <source>
        <dbReference type="ARBA" id="ARBA00022843"/>
    </source>
</evidence>
<evidence type="ECO:0000256" key="1">
    <source>
        <dbReference type="ARBA" id="ARBA00022561"/>
    </source>
</evidence>
<evidence type="ECO:0000256" key="9">
    <source>
        <dbReference type="ARBA" id="ARBA00022950"/>
    </source>
</evidence>
<keyword evidence="9" id="KW-0118">Viral capsid assembly</keyword>
<protein>
    <submittedName>
        <fullName evidence="17">Minor capsid protein</fullName>
    </submittedName>
</protein>
<evidence type="ECO:0000256" key="15">
    <source>
        <dbReference type="ARBA" id="ARBA00023296"/>
    </source>
</evidence>
<dbReference type="GO" id="GO:0043657">
    <property type="term" value="C:host cell"/>
    <property type="evidence" value="ECO:0007669"/>
    <property type="project" value="GOC"/>
</dbReference>
<evidence type="ECO:0000256" key="8">
    <source>
        <dbReference type="ARBA" id="ARBA00022921"/>
    </source>
</evidence>
<evidence type="ECO:0000256" key="10">
    <source>
        <dbReference type="ARBA" id="ARBA00022952"/>
    </source>
</evidence>
<evidence type="ECO:0000256" key="12">
    <source>
        <dbReference type="ARBA" id="ARBA00023120"/>
    </source>
</evidence>
<evidence type="ECO:0000256" key="16">
    <source>
        <dbReference type="SAM" id="MobiDB-lite"/>
    </source>
</evidence>
<dbReference type="RefSeq" id="YP_010790683.1">
    <property type="nucleotide sequence ID" value="NC_075452.1"/>
</dbReference>
<evidence type="ECO:0000313" key="18">
    <source>
        <dbReference type="Proteomes" id="UP000319520"/>
    </source>
</evidence>
<name>A0A2Z5E0I0_9ADEN</name>
<keyword evidence="14" id="KW-1035">Host cytoplasm</keyword>
<evidence type="ECO:0000256" key="3">
    <source>
        <dbReference type="ARBA" id="ARBA00022581"/>
    </source>
</evidence>
<dbReference type="EMBL" id="MH580295">
    <property type="protein sequence ID" value="AXB73024.1"/>
    <property type="molecule type" value="Genomic_DNA"/>
</dbReference>
<evidence type="ECO:0000256" key="4">
    <source>
        <dbReference type="ARBA" id="ARBA00022595"/>
    </source>
</evidence>
<evidence type="ECO:0000256" key="11">
    <source>
        <dbReference type="ARBA" id="ARBA00023099"/>
    </source>
</evidence>
<dbReference type="Pfam" id="PF02993">
    <property type="entry name" value="MCPVI"/>
    <property type="match status" value="1"/>
</dbReference>
<reference evidence="17 18" key="1">
    <citation type="submission" date="2018-07" db="EMBL/GenBank/DDBJ databases">
        <title>Complete genome sequence of a Psittacine Adenovirus-1 identified from a Poicephalus senegalus in Italy.</title>
        <authorList>
            <person name="Milani A."/>
            <person name="Zamperin G."/>
            <person name="Fusaro A."/>
            <person name="Monne I."/>
        </authorList>
    </citation>
    <scope>NUCLEOTIDE SEQUENCE [LARGE SCALE GENOMIC DNA]</scope>
    <source>
        <strain evidence="17">18VIR149_ITA_2018</strain>
    </source>
</reference>
<evidence type="ECO:0000256" key="13">
    <source>
        <dbReference type="ARBA" id="ARBA00023157"/>
    </source>
</evidence>
<keyword evidence="8" id="KW-0426">Late protein</keyword>
<organism evidence="17 18">
    <name type="scientific">Psittacine adenovirus 1</name>
    <dbReference type="NCBI Taxonomy" id="318592"/>
    <lineage>
        <taxon>Viruses</taxon>
        <taxon>Varidnaviria</taxon>
        <taxon>Bamfordvirae</taxon>
        <taxon>Preplasmiviricota</taxon>
        <taxon>Polisuviricotina</taxon>
        <taxon>Pharingeaviricetes</taxon>
        <taxon>Rowavirales</taxon>
        <taxon>Adenoviridae</taxon>
        <taxon>Aviadenovirus</taxon>
        <taxon>Aviadenovirus senegalense</taxon>
        <taxon>Psittacine aviadenovirus C</taxon>
    </lineage>
</organism>
<keyword evidence="7" id="KW-0946">Virion</keyword>
<keyword evidence="11" id="KW-1174">Viral penetration via lysis of host organellar membrane</keyword>
<keyword evidence="6" id="KW-0832">Ubl conjugation</keyword>
<proteinExistence type="predicted"/>
<evidence type="ECO:0000256" key="5">
    <source>
        <dbReference type="ARBA" id="ARBA00022612"/>
    </source>
</evidence>
<evidence type="ECO:0000256" key="7">
    <source>
        <dbReference type="ARBA" id="ARBA00022844"/>
    </source>
</evidence>
<feature type="region of interest" description="Disordered" evidence="16">
    <location>
        <begin position="185"/>
        <end position="220"/>
    </location>
</feature>
<keyword evidence="5" id="KW-1188">Viral release from host cell</keyword>
<dbReference type="GO" id="GO:0075521">
    <property type="term" value="P:microtubule-dependent intracellular transport of viral material towards nucleus"/>
    <property type="evidence" value="ECO:0007669"/>
    <property type="project" value="UniProtKB-KW"/>
</dbReference>
<keyword evidence="18" id="KW-1185">Reference proteome</keyword>
<dbReference type="GO" id="GO:0039664">
    <property type="term" value="P:lysis of host organelle involved in viral entry into host cell"/>
    <property type="evidence" value="ECO:0007669"/>
    <property type="project" value="UniProtKB-KW"/>
</dbReference>
<accession>A0A2Z5E0I0</accession>
<dbReference type="GeneID" id="80528092"/>
<dbReference type="GO" id="GO:0019028">
    <property type="term" value="C:viral capsid"/>
    <property type="evidence" value="ECO:0007669"/>
    <property type="project" value="UniProtKB-KW"/>
</dbReference>
<keyword evidence="3" id="KW-0945">Host-virus interaction</keyword>
<keyword evidence="4" id="KW-1162">Viral penetration into host cytoplasm</keyword>
<keyword evidence="15" id="KW-1160">Virus entry into host cell</keyword>
<feature type="compositionally biased region" description="Polar residues" evidence="16">
    <location>
        <begin position="204"/>
        <end position="213"/>
    </location>
</feature>
<keyword evidence="1" id="KW-0167">Capsid protein</keyword>
<keyword evidence="2" id="KW-1048">Host nucleus</keyword>
<evidence type="ECO:0000256" key="2">
    <source>
        <dbReference type="ARBA" id="ARBA00022562"/>
    </source>
</evidence>
<keyword evidence="12" id="KW-1176">Cytoplasmic inwards viral transport</keyword>
<dbReference type="InterPro" id="IPR004243">
    <property type="entry name" value="McpVI"/>
</dbReference>
<keyword evidence="13" id="KW-1015">Disulfide bond</keyword>
<evidence type="ECO:0000313" key="17">
    <source>
        <dbReference type="EMBL" id="AXB73024.1"/>
    </source>
</evidence>
<dbReference type="KEGG" id="vg:80528092"/>
<dbReference type="Proteomes" id="UP000319520">
    <property type="component" value="Segment"/>
</dbReference>